<dbReference type="OrthoDB" id="993217at2759"/>
<accession>V7CCD4</accession>
<name>V7CCD4_PHAVU</name>
<dbReference type="EMBL" id="CM002290">
    <property type="protein sequence ID" value="ESW27852.1"/>
    <property type="molecule type" value="Genomic_DNA"/>
</dbReference>
<organism evidence="1 2">
    <name type="scientific">Phaseolus vulgaris</name>
    <name type="common">Kidney bean</name>
    <name type="synonym">French bean</name>
    <dbReference type="NCBI Taxonomy" id="3885"/>
    <lineage>
        <taxon>Eukaryota</taxon>
        <taxon>Viridiplantae</taxon>
        <taxon>Streptophyta</taxon>
        <taxon>Embryophyta</taxon>
        <taxon>Tracheophyta</taxon>
        <taxon>Spermatophyta</taxon>
        <taxon>Magnoliopsida</taxon>
        <taxon>eudicotyledons</taxon>
        <taxon>Gunneridae</taxon>
        <taxon>Pentapetalae</taxon>
        <taxon>rosids</taxon>
        <taxon>fabids</taxon>
        <taxon>Fabales</taxon>
        <taxon>Fabaceae</taxon>
        <taxon>Papilionoideae</taxon>
        <taxon>50 kb inversion clade</taxon>
        <taxon>NPAAA clade</taxon>
        <taxon>indigoferoid/millettioid clade</taxon>
        <taxon>Phaseoleae</taxon>
        <taxon>Phaseolus</taxon>
    </lineage>
</organism>
<dbReference type="Gramene" id="ESW27852">
    <property type="protein sequence ID" value="ESW27852"/>
    <property type="gene ID" value="PHAVU_003G237700g"/>
</dbReference>
<dbReference type="AlphaFoldDB" id="V7CCD4"/>
<evidence type="ECO:0000313" key="2">
    <source>
        <dbReference type="Proteomes" id="UP000000226"/>
    </source>
</evidence>
<keyword evidence="2" id="KW-1185">Reference proteome</keyword>
<proteinExistence type="predicted"/>
<reference evidence="2" key="1">
    <citation type="journal article" date="2014" name="Nat. Genet.">
        <title>A reference genome for common bean and genome-wide analysis of dual domestications.</title>
        <authorList>
            <person name="Schmutz J."/>
            <person name="McClean P.E."/>
            <person name="Mamidi S."/>
            <person name="Wu G.A."/>
            <person name="Cannon S.B."/>
            <person name="Grimwood J."/>
            <person name="Jenkins J."/>
            <person name="Shu S."/>
            <person name="Song Q."/>
            <person name="Chavarro C."/>
            <person name="Torres-Torres M."/>
            <person name="Geffroy V."/>
            <person name="Moghaddam S.M."/>
            <person name="Gao D."/>
            <person name="Abernathy B."/>
            <person name="Barry K."/>
            <person name="Blair M."/>
            <person name="Brick M.A."/>
            <person name="Chovatia M."/>
            <person name="Gepts P."/>
            <person name="Goodstein D.M."/>
            <person name="Gonzales M."/>
            <person name="Hellsten U."/>
            <person name="Hyten D.L."/>
            <person name="Jia G."/>
            <person name="Kelly J.D."/>
            <person name="Kudrna D."/>
            <person name="Lee R."/>
            <person name="Richard M.M."/>
            <person name="Miklas P.N."/>
            <person name="Osorno J.M."/>
            <person name="Rodrigues J."/>
            <person name="Thareau V."/>
            <person name="Urrea C.A."/>
            <person name="Wang M."/>
            <person name="Yu Y."/>
            <person name="Zhang M."/>
            <person name="Wing R.A."/>
            <person name="Cregan P.B."/>
            <person name="Rokhsar D.S."/>
            <person name="Jackson S.A."/>
        </authorList>
    </citation>
    <scope>NUCLEOTIDE SEQUENCE [LARGE SCALE GENOMIC DNA]</scope>
    <source>
        <strain evidence="2">cv. G19833</strain>
    </source>
</reference>
<protein>
    <submittedName>
        <fullName evidence="1">Uncharacterized protein</fullName>
    </submittedName>
</protein>
<evidence type="ECO:0000313" key="1">
    <source>
        <dbReference type="EMBL" id="ESW27852.1"/>
    </source>
</evidence>
<dbReference type="AntiFam" id="ANF00039">
    <property type="entry name" value="Antisense to SRP RNA"/>
</dbReference>
<dbReference type="Proteomes" id="UP000000226">
    <property type="component" value="Chromosome 3"/>
</dbReference>
<gene>
    <name evidence="1" type="ORF">PHAVU_003G237700g</name>
</gene>
<sequence length="71" mass="8230">MGRRCRQPVIPPLPRAGGYRCSVKPTSHITFQSKIKEIQAFPQIPLINSWFGVFRMSRIFKHILGENHIKL</sequence>